<sequence>MLTPASAATQAGGSVPNEDYYLVAESWALVLDGVTRYPDDGCVHDVPWYVAALGAALAGRFTTGDQDLRSVLAEAIAVVATLHGDSCDLSNPVSPAATVAIVRARGGRFQWLVLGDCAIAWREPGSPPQVESDDRLARLTDPPAVVDVGGLRRYSVEYIDRVRNRPNGFWVASADPHAAREARTGDAPLADIDTACLFTDGLTRLAERYGRTWEQILDLAETEGIPALIEAVRREERDDPRLLRKAKRHDDATGVLLRPGAVTDPA</sequence>
<dbReference type="SUPFAM" id="SSF81606">
    <property type="entry name" value="PP2C-like"/>
    <property type="match status" value="1"/>
</dbReference>
<reference evidence="3" key="1">
    <citation type="submission" date="2019-04" db="EMBL/GenBank/DDBJ databases">
        <title>Nocardioides xinjiangensis sp. nov.</title>
        <authorList>
            <person name="Liu S."/>
        </authorList>
    </citation>
    <scope>NUCLEOTIDE SEQUENCE [LARGE SCALE GENOMIC DNA]</scope>
    <source>
        <strain evidence="3">18</strain>
    </source>
</reference>
<proteinExistence type="predicted"/>
<dbReference type="Proteomes" id="UP000308760">
    <property type="component" value="Unassembled WGS sequence"/>
</dbReference>
<dbReference type="OrthoDB" id="3190646at2"/>
<comment type="caution">
    <text evidence="2">The sequence shown here is derived from an EMBL/GenBank/DDBJ whole genome shotgun (WGS) entry which is preliminary data.</text>
</comment>
<gene>
    <name evidence="2" type="ORF">FAB82_07565</name>
</gene>
<dbReference type="InterPro" id="IPR036457">
    <property type="entry name" value="PPM-type-like_dom_sf"/>
</dbReference>
<dbReference type="InterPro" id="IPR001932">
    <property type="entry name" value="PPM-type_phosphatase-like_dom"/>
</dbReference>
<organism evidence="2 3">
    <name type="scientific">Glycomyces buryatensis</name>
    <dbReference type="NCBI Taxonomy" id="2570927"/>
    <lineage>
        <taxon>Bacteria</taxon>
        <taxon>Bacillati</taxon>
        <taxon>Actinomycetota</taxon>
        <taxon>Actinomycetes</taxon>
        <taxon>Glycomycetales</taxon>
        <taxon>Glycomycetaceae</taxon>
        <taxon>Glycomyces</taxon>
    </lineage>
</organism>
<protein>
    <submittedName>
        <fullName evidence="2">Protein phosphatase 2C domain-containing protein</fullName>
    </submittedName>
</protein>
<reference evidence="2 3" key="2">
    <citation type="submission" date="2019-05" db="EMBL/GenBank/DDBJ databases">
        <title>Glycomyces buryatensis sp. nov.</title>
        <authorList>
            <person name="Nikitina E."/>
        </authorList>
    </citation>
    <scope>NUCLEOTIDE SEQUENCE [LARGE SCALE GENOMIC DNA]</scope>
    <source>
        <strain evidence="2 3">18</strain>
    </source>
</reference>
<dbReference type="AlphaFoldDB" id="A0A4S8QGK2"/>
<dbReference type="Gene3D" id="3.60.40.10">
    <property type="entry name" value="PPM-type phosphatase domain"/>
    <property type="match status" value="1"/>
</dbReference>
<keyword evidence="3" id="KW-1185">Reference proteome</keyword>
<dbReference type="Pfam" id="PF13672">
    <property type="entry name" value="PP2C_2"/>
    <property type="match status" value="1"/>
</dbReference>
<feature type="domain" description="PPM-type phosphatase" evidence="1">
    <location>
        <begin position="16"/>
        <end position="224"/>
    </location>
</feature>
<evidence type="ECO:0000313" key="2">
    <source>
        <dbReference type="EMBL" id="THV42095.1"/>
    </source>
</evidence>
<name>A0A4S8QGK2_9ACTN</name>
<accession>A0A4S8QGK2</accession>
<evidence type="ECO:0000313" key="3">
    <source>
        <dbReference type="Proteomes" id="UP000308760"/>
    </source>
</evidence>
<dbReference type="EMBL" id="STGY01000029">
    <property type="protein sequence ID" value="THV42095.1"/>
    <property type="molecule type" value="Genomic_DNA"/>
</dbReference>
<evidence type="ECO:0000259" key="1">
    <source>
        <dbReference type="Pfam" id="PF13672"/>
    </source>
</evidence>
<dbReference type="RefSeq" id="WP_136533940.1">
    <property type="nucleotide sequence ID" value="NZ_STGY01000029.1"/>
</dbReference>